<dbReference type="Pfam" id="PF07250">
    <property type="entry name" value="Glyoxal_oxid_N"/>
    <property type="match status" value="1"/>
</dbReference>
<dbReference type="SUPFAM" id="SSF50965">
    <property type="entry name" value="Galactose oxidase, central domain"/>
    <property type="match status" value="1"/>
</dbReference>
<dbReference type="Gene3D" id="2.60.40.10">
    <property type="entry name" value="Immunoglobulins"/>
    <property type="match status" value="1"/>
</dbReference>
<accession>A0A7J7NAG9</accession>
<dbReference type="CDD" id="cd02851">
    <property type="entry name" value="E_set_GO_C"/>
    <property type="match status" value="1"/>
</dbReference>
<evidence type="ECO:0000256" key="2">
    <source>
        <dbReference type="SAM" id="SignalP"/>
    </source>
</evidence>
<dbReference type="InterPro" id="IPR015202">
    <property type="entry name" value="GO-like_E_set"/>
</dbReference>
<evidence type="ECO:0000259" key="4">
    <source>
        <dbReference type="Pfam" id="PF09118"/>
    </source>
</evidence>
<dbReference type="InterPro" id="IPR009880">
    <property type="entry name" value="Glyoxal_oxidase_N"/>
</dbReference>
<comment type="caution">
    <text evidence="5">The sequence shown here is derived from an EMBL/GenBank/DDBJ whole genome shotgun (WGS) entry which is preliminary data.</text>
</comment>
<feature type="domain" description="Galactose oxidase-like Early set" evidence="4">
    <location>
        <begin position="472"/>
        <end position="578"/>
    </location>
</feature>
<dbReference type="AlphaFoldDB" id="A0A7J7NAG9"/>
<organism evidence="5 6">
    <name type="scientific">Kingdonia uniflora</name>
    <dbReference type="NCBI Taxonomy" id="39325"/>
    <lineage>
        <taxon>Eukaryota</taxon>
        <taxon>Viridiplantae</taxon>
        <taxon>Streptophyta</taxon>
        <taxon>Embryophyta</taxon>
        <taxon>Tracheophyta</taxon>
        <taxon>Spermatophyta</taxon>
        <taxon>Magnoliopsida</taxon>
        <taxon>Ranunculales</taxon>
        <taxon>Circaeasteraceae</taxon>
        <taxon>Kingdonia</taxon>
    </lineage>
</organism>
<proteinExistence type="predicted"/>
<protein>
    <recommendedName>
        <fullName evidence="7">Galactose oxidase</fullName>
    </recommendedName>
</protein>
<feature type="signal peptide" evidence="2">
    <location>
        <begin position="1"/>
        <end position="23"/>
    </location>
</feature>
<dbReference type="OrthoDB" id="2019572at2759"/>
<dbReference type="InterPro" id="IPR011043">
    <property type="entry name" value="Gal_Oxase/kelch_b-propeller"/>
</dbReference>
<dbReference type="PANTHER" id="PTHR32208:SF93">
    <property type="entry name" value="ALDEHYDE OXIDASE GLOX1"/>
    <property type="match status" value="1"/>
</dbReference>
<dbReference type="Gene3D" id="2.130.10.80">
    <property type="entry name" value="Galactose oxidase/kelch, beta-propeller"/>
    <property type="match status" value="1"/>
</dbReference>
<keyword evidence="1 2" id="KW-0732">Signal</keyword>
<keyword evidence="6" id="KW-1185">Reference proteome</keyword>
<reference evidence="5 6" key="1">
    <citation type="journal article" date="2020" name="IScience">
        <title>Genome Sequencing of the Endangered Kingdonia uniflora (Circaeasteraceae, Ranunculales) Reveals Potential Mechanisms of Evolutionary Specialization.</title>
        <authorList>
            <person name="Sun Y."/>
            <person name="Deng T."/>
            <person name="Zhang A."/>
            <person name="Moore M.J."/>
            <person name="Landis J.B."/>
            <person name="Lin N."/>
            <person name="Zhang H."/>
            <person name="Zhang X."/>
            <person name="Huang J."/>
            <person name="Zhang X."/>
            <person name="Sun H."/>
            <person name="Wang H."/>
        </authorList>
    </citation>
    <scope>NUCLEOTIDE SEQUENCE [LARGE SCALE GENOMIC DNA]</scope>
    <source>
        <strain evidence="5">TB1705</strain>
        <tissue evidence="5">Leaf</tissue>
    </source>
</reference>
<sequence length="579" mass="64092">MEVFLHITLCLLSILFTVSLAQAQLPFPFNLFGGGDTDYVEPFRAVKSNDLPTLYTGGWELHSQNSKVSSMHLILMPNRNKAVIFDATVFGPSLIRLPNGICRPVPIRRKGEKKSVDCFAHSVEYDLDTAEVRPLMVLTDTWCSSGGLSANGTLVQTGGWNDGGNAVRYLRGCANCDWQENQGALTGQRWYSTQQILPDGSFIVVGGRRMFSYEFVPAEGQKNTINYKLPLLRETTDNVENNLYPFVHLSTDGNLFILANNRSILLNPITKTVIREFPVLAGGSRNYPASGMSALLPIKLHGVNAKVIPAEVMVCGGAKYEAAKLAEKGIFLPAIQNCGRLQITLPNPEWKMETMPTPRVMGDMLNLPTGDILLINGAKKGTSGWLFAEDPSLSPVLYSPMKSAYRRFTTLTASTIPRMYHSTSAVLPDGKILVAGSNTNNVYKFKDVKYPTELRIEKFWPPYLDPLLAVHRPTILTSFTRQTLNYGQNFDVAFTLADPFVTRPNMKVTMYAPPFTTHGFSMNQRLIELAITYIKHGLTDTKTVSAITPPSSKVAPPGYYIMFVVFRGVPSKGVWIKIG</sequence>
<evidence type="ECO:0000313" key="6">
    <source>
        <dbReference type="Proteomes" id="UP000541444"/>
    </source>
</evidence>
<dbReference type="InterPro" id="IPR037293">
    <property type="entry name" value="Gal_Oxidase_central_sf"/>
</dbReference>
<name>A0A7J7NAG9_9MAGN</name>
<dbReference type="Pfam" id="PF09118">
    <property type="entry name" value="GO-like_E_set"/>
    <property type="match status" value="1"/>
</dbReference>
<dbReference type="InterPro" id="IPR013783">
    <property type="entry name" value="Ig-like_fold"/>
</dbReference>
<dbReference type="SUPFAM" id="SSF81296">
    <property type="entry name" value="E set domains"/>
    <property type="match status" value="1"/>
</dbReference>
<evidence type="ECO:0000313" key="5">
    <source>
        <dbReference type="EMBL" id="KAF6164156.1"/>
    </source>
</evidence>
<feature type="domain" description="Glyoxal oxidase N-terminal" evidence="3">
    <location>
        <begin position="71"/>
        <end position="463"/>
    </location>
</feature>
<dbReference type="EMBL" id="JACGCM010000938">
    <property type="protein sequence ID" value="KAF6164156.1"/>
    <property type="molecule type" value="Genomic_DNA"/>
</dbReference>
<dbReference type="InterPro" id="IPR014756">
    <property type="entry name" value="Ig_E-set"/>
</dbReference>
<dbReference type="Proteomes" id="UP000541444">
    <property type="component" value="Unassembled WGS sequence"/>
</dbReference>
<dbReference type="PANTHER" id="PTHR32208">
    <property type="entry name" value="SECRETED PROTEIN-RELATED"/>
    <property type="match status" value="1"/>
</dbReference>
<evidence type="ECO:0000259" key="3">
    <source>
        <dbReference type="Pfam" id="PF07250"/>
    </source>
</evidence>
<evidence type="ECO:0008006" key="7">
    <source>
        <dbReference type="Google" id="ProtNLM"/>
    </source>
</evidence>
<evidence type="ECO:0000256" key="1">
    <source>
        <dbReference type="ARBA" id="ARBA00022729"/>
    </source>
</evidence>
<gene>
    <name evidence="5" type="ORF">GIB67_010126</name>
</gene>
<feature type="chain" id="PRO_5029838800" description="Galactose oxidase" evidence="2">
    <location>
        <begin position="24"/>
        <end position="579"/>
    </location>
</feature>